<keyword evidence="7" id="KW-1185">Reference proteome</keyword>
<keyword evidence="1" id="KW-0004">4Fe-4S</keyword>
<dbReference type="PANTHER" id="PTHR43687">
    <property type="entry name" value="ADENYLYLSULFATE REDUCTASE, BETA SUBUNIT"/>
    <property type="match status" value="1"/>
</dbReference>
<dbReference type="PANTHER" id="PTHR43687:SF1">
    <property type="entry name" value="FERREDOXIN III"/>
    <property type="match status" value="1"/>
</dbReference>
<accession>A0AAE3SJ97</accession>
<evidence type="ECO:0000256" key="4">
    <source>
        <dbReference type="ARBA" id="ARBA00023014"/>
    </source>
</evidence>
<dbReference type="Gene3D" id="3.30.70.20">
    <property type="match status" value="1"/>
</dbReference>
<evidence type="ECO:0000256" key="1">
    <source>
        <dbReference type="ARBA" id="ARBA00022485"/>
    </source>
</evidence>
<keyword evidence="2" id="KW-0479">Metal-binding</keyword>
<evidence type="ECO:0000313" key="7">
    <source>
        <dbReference type="Proteomes" id="UP001207408"/>
    </source>
</evidence>
<name>A0AAE3SJ97_9BACT</name>
<feature type="domain" description="4Fe-4S ferredoxin-type" evidence="5">
    <location>
        <begin position="159"/>
        <end position="189"/>
    </location>
</feature>
<gene>
    <name evidence="6" type="ORF">OM074_07690</name>
</gene>
<dbReference type="RefSeq" id="WP_301198878.1">
    <property type="nucleotide sequence ID" value="NZ_JAPDPI010000012.1"/>
</dbReference>
<evidence type="ECO:0000259" key="5">
    <source>
        <dbReference type="PROSITE" id="PS51379"/>
    </source>
</evidence>
<evidence type="ECO:0000256" key="2">
    <source>
        <dbReference type="ARBA" id="ARBA00022723"/>
    </source>
</evidence>
<keyword evidence="3" id="KW-0408">Iron</keyword>
<feature type="domain" description="4Fe-4S ferredoxin-type" evidence="5">
    <location>
        <begin position="129"/>
        <end position="158"/>
    </location>
</feature>
<sequence>MPSETISICCCKSRSFIEKEKVARITSILRKAGKKVNLIDDLCALFTNDPDKVKEITQGTIMACHTRAVSSQLKALDLEPNQIINIRSQTAEETLNGYQLNLGDSSLADYNEIIKEIEDLPQAIGTDAWYPVIDKSRCTNCGKCNDFCLFGVYTVENNEVLVTNPQNCKNNCPACARMCPSLAIIFPKYEKSPINGGTEIEESFSEEDKQAMYQKRLQYRLQQNRNRFSLLKKDQ</sequence>
<dbReference type="PROSITE" id="PS51379">
    <property type="entry name" value="4FE4S_FER_2"/>
    <property type="match status" value="2"/>
</dbReference>
<proteinExistence type="predicted"/>
<reference evidence="6" key="1">
    <citation type="submission" date="2022-10" db="EMBL/GenBank/DDBJ databases">
        <authorList>
            <person name="Yu W.X."/>
        </authorList>
    </citation>
    <scope>NUCLEOTIDE SEQUENCE</scope>
    <source>
        <strain evidence="6">D04</strain>
    </source>
</reference>
<dbReference type="Proteomes" id="UP001207408">
    <property type="component" value="Unassembled WGS sequence"/>
</dbReference>
<dbReference type="GO" id="GO:0046872">
    <property type="term" value="F:metal ion binding"/>
    <property type="evidence" value="ECO:0007669"/>
    <property type="project" value="UniProtKB-KW"/>
</dbReference>
<dbReference type="EMBL" id="JAPDPI010000012">
    <property type="protein sequence ID" value="MCW3805507.1"/>
    <property type="molecule type" value="Genomic_DNA"/>
</dbReference>
<keyword evidence="4" id="KW-0411">Iron-sulfur</keyword>
<dbReference type="AlphaFoldDB" id="A0AAE3SJ97"/>
<comment type="caution">
    <text evidence="6">The sequence shown here is derived from an EMBL/GenBank/DDBJ whole genome shotgun (WGS) entry which is preliminary data.</text>
</comment>
<protein>
    <recommendedName>
        <fullName evidence="5">4Fe-4S ferredoxin-type domain-containing protein</fullName>
    </recommendedName>
</protein>
<evidence type="ECO:0000313" key="6">
    <source>
        <dbReference type="EMBL" id="MCW3805507.1"/>
    </source>
</evidence>
<dbReference type="GO" id="GO:0051539">
    <property type="term" value="F:4 iron, 4 sulfur cluster binding"/>
    <property type="evidence" value="ECO:0007669"/>
    <property type="project" value="UniProtKB-KW"/>
</dbReference>
<organism evidence="6 7">
    <name type="scientific">Plebeiibacterium marinum</name>
    <dbReference type="NCBI Taxonomy" id="2992111"/>
    <lineage>
        <taxon>Bacteria</taxon>
        <taxon>Pseudomonadati</taxon>
        <taxon>Bacteroidota</taxon>
        <taxon>Bacteroidia</taxon>
        <taxon>Marinilabiliales</taxon>
        <taxon>Marinilabiliaceae</taxon>
        <taxon>Plebeiibacterium</taxon>
    </lineage>
</organism>
<dbReference type="InterPro" id="IPR017896">
    <property type="entry name" value="4Fe4S_Fe-S-bd"/>
</dbReference>
<dbReference type="InterPro" id="IPR050572">
    <property type="entry name" value="Fe-S_Ferredoxin"/>
</dbReference>
<dbReference type="SUPFAM" id="SSF54862">
    <property type="entry name" value="4Fe-4S ferredoxins"/>
    <property type="match status" value="1"/>
</dbReference>
<evidence type="ECO:0000256" key="3">
    <source>
        <dbReference type="ARBA" id="ARBA00023004"/>
    </source>
</evidence>